<feature type="compositionally biased region" description="Low complexity" evidence="3">
    <location>
        <begin position="807"/>
        <end position="817"/>
    </location>
</feature>
<feature type="compositionally biased region" description="Low complexity" evidence="3">
    <location>
        <begin position="847"/>
        <end position="864"/>
    </location>
</feature>
<evidence type="ECO:0000259" key="4">
    <source>
        <dbReference type="Pfam" id="PF22956"/>
    </source>
</evidence>
<dbReference type="Gene3D" id="1.25.10.10">
    <property type="entry name" value="Leucine-rich Repeat Variant"/>
    <property type="match status" value="1"/>
</dbReference>
<reference evidence="5" key="1">
    <citation type="journal article" date="2020" name="bioRxiv">
        <title>Comparative genomics of Chlamydomonas.</title>
        <authorList>
            <person name="Craig R.J."/>
            <person name="Hasan A.R."/>
            <person name="Ness R.W."/>
            <person name="Keightley P.D."/>
        </authorList>
    </citation>
    <scope>NUCLEOTIDE SEQUENCE</scope>
    <source>
        <strain evidence="5">CCAP 11/70</strain>
    </source>
</reference>
<gene>
    <name evidence="5" type="ORF">HYH03_015466</name>
</gene>
<evidence type="ECO:0000256" key="2">
    <source>
        <dbReference type="PROSITE-ProRule" id="PRU00103"/>
    </source>
</evidence>
<keyword evidence="1" id="KW-0677">Repeat</keyword>
<dbReference type="Proteomes" id="UP000612055">
    <property type="component" value="Unassembled WGS sequence"/>
</dbReference>
<feature type="compositionally biased region" description="Gly residues" evidence="3">
    <location>
        <begin position="700"/>
        <end position="715"/>
    </location>
</feature>
<feature type="repeat" description="HEAT" evidence="2">
    <location>
        <begin position="244"/>
        <end position="282"/>
    </location>
</feature>
<dbReference type="AlphaFoldDB" id="A0A835XTY8"/>
<feature type="domain" description="Phosphatase 2A Regulatory Subunit A helical" evidence="4">
    <location>
        <begin position="219"/>
        <end position="402"/>
    </location>
</feature>
<feature type="compositionally biased region" description="Gly residues" evidence="3">
    <location>
        <begin position="954"/>
        <end position="965"/>
    </location>
</feature>
<dbReference type="InterPro" id="IPR055231">
    <property type="entry name" value="2AA_helical"/>
</dbReference>
<feature type="region of interest" description="Disordered" evidence="3">
    <location>
        <begin position="460"/>
        <end position="482"/>
    </location>
</feature>
<accession>A0A835XTY8</accession>
<dbReference type="PANTHER" id="PTHR21467">
    <property type="entry name" value="PROTEIN PHOSPHATASE 4 REGULATORY SUBUNIT 4 PPP4R4"/>
    <property type="match status" value="1"/>
</dbReference>
<organism evidence="5 6">
    <name type="scientific">Edaphochlamys debaryana</name>
    <dbReference type="NCBI Taxonomy" id="47281"/>
    <lineage>
        <taxon>Eukaryota</taxon>
        <taxon>Viridiplantae</taxon>
        <taxon>Chlorophyta</taxon>
        <taxon>core chlorophytes</taxon>
        <taxon>Chlorophyceae</taxon>
        <taxon>CS clade</taxon>
        <taxon>Chlamydomonadales</taxon>
        <taxon>Chlamydomonadales incertae sedis</taxon>
        <taxon>Edaphochlamys</taxon>
    </lineage>
</organism>
<dbReference type="Pfam" id="PF22956">
    <property type="entry name" value="VPS15-like_hel"/>
    <property type="match status" value="1"/>
</dbReference>
<dbReference type="InterPro" id="IPR021133">
    <property type="entry name" value="HEAT_type_2"/>
</dbReference>
<keyword evidence="6" id="KW-1185">Reference proteome</keyword>
<comment type="caution">
    <text evidence="5">The sequence shown here is derived from an EMBL/GenBank/DDBJ whole genome shotgun (WGS) entry which is preliminary data.</text>
</comment>
<dbReference type="InterPro" id="IPR016024">
    <property type="entry name" value="ARM-type_fold"/>
</dbReference>
<name>A0A835XTY8_9CHLO</name>
<feature type="compositionally biased region" description="Gly residues" evidence="3">
    <location>
        <begin position="460"/>
        <end position="480"/>
    </location>
</feature>
<feature type="compositionally biased region" description="Gly residues" evidence="3">
    <location>
        <begin position="865"/>
        <end position="874"/>
    </location>
</feature>
<evidence type="ECO:0000256" key="3">
    <source>
        <dbReference type="SAM" id="MobiDB-lite"/>
    </source>
</evidence>
<dbReference type="PROSITE" id="PS50077">
    <property type="entry name" value="HEAT_REPEAT"/>
    <property type="match status" value="1"/>
</dbReference>
<evidence type="ECO:0000313" key="5">
    <source>
        <dbReference type="EMBL" id="KAG2485884.1"/>
    </source>
</evidence>
<dbReference type="InterPro" id="IPR039918">
    <property type="entry name" value="PPP4R4"/>
</dbReference>
<proteinExistence type="predicted"/>
<feature type="region of interest" description="Disordered" evidence="3">
    <location>
        <begin position="932"/>
        <end position="993"/>
    </location>
</feature>
<feature type="region of interest" description="Disordered" evidence="3">
    <location>
        <begin position="749"/>
        <end position="909"/>
    </location>
</feature>
<feature type="region of interest" description="Disordered" evidence="3">
    <location>
        <begin position="700"/>
        <end position="735"/>
    </location>
</feature>
<feature type="compositionally biased region" description="Gly residues" evidence="3">
    <location>
        <begin position="971"/>
        <end position="981"/>
    </location>
</feature>
<dbReference type="SUPFAM" id="SSF48371">
    <property type="entry name" value="ARM repeat"/>
    <property type="match status" value="1"/>
</dbReference>
<evidence type="ECO:0000313" key="6">
    <source>
        <dbReference type="Proteomes" id="UP000612055"/>
    </source>
</evidence>
<sequence>MGWGELGGDWGALSSGLADEGGKEIPSVLKAEEEIAKFTVDEHLSDVERTVLYLNGGQLVQQRHAIANLPAVLKGRGRPAFDAISQPLKAALNRLDSEAQVATAEAFATIARERLLSPVDLQVCILPTVTRNINREKSEEETDAWLNTLFELIPLLDKEVLKTEVLSLALSKGDVEGVVGSKTICVRILGALAPRLTWEEVDRSFFKKALSMCQDVDHHIRIASAAQLAAIARVASRDVVAKTLLPELFELLNDEEIEARVAALSTLTSILELVPPEVRRGQVMPALRNHMQPLELDPAMQRALARVFGQLVTVVKVDFEHDDAVLFFSCFKHLATKADTELRRLCAAQLPAVVKAATALAAAAFQQQFQDTLNNLATDPDIEVRKIVAGSLHELARTVGRDCPPLLTRPLCRLLRDEAPAVQAALLPTLPQCLPHWALRDEARREAAMGELAKVGWGGGGGLGEGRGKGGSGGGGGGQGKGREAAMGELAKAILELEVGTKRNWRLQLQLAQAFPGFPQVFSSDQVYEYFLPIVLRYLTDTAAAVRPVAAEGLVCFLRYSRREKQRADMMLRIIRDFCRGRSFQARITYVDIAGHMLRRFSSRFVKEFVFDSVLELLYDPVPNVRLAATQLLPGLKMCVKLPEDVDLLERLNSAMSNIMTDNDRDVSQNARAMNEHFKKTPMRMGGVGGGMLDMNGGMGGGGGMGMGGAGGGSSAGTEAEDRRREEEESDFTFGEDLKEIKAELAPVAPAKGGKGGMGGGGGGLNKAGGGPGARRPGGLTPVGAFGDRGSAPNLASRPGFAGAGPAGARRPGAGSSEDGTGRGPLGSFGTMAGRSPSGQGIGGGSASSPASRIASAASSTGSVKGYGVGGGSPALGSPVGKAGSPASRMTMPSAAKPGSPLLGGGGLMGGIGGGASPLGTSSGSAGVRLPAITTRSSPSSSPILGTSTQAKPGSGGGTGVGAVGGSRLTGAGGVNGGGPGSKAAAVLRKPTR</sequence>
<dbReference type="OrthoDB" id="340346at2759"/>
<feature type="compositionally biased region" description="Gly residues" evidence="3">
    <location>
        <begin position="753"/>
        <end position="773"/>
    </location>
</feature>
<dbReference type="EMBL" id="JAEHOE010000121">
    <property type="protein sequence ID" value="KAG2485884.1"/>
    <property type="molecule type" value="Genomic_DNA"/>
</dbReference>
<dbReference type="PANTHER" id="PTHR21467:SF0">
    <property type="entry name" value="SERINE_THREONINE-PROTEIN PHOSPHATASE 4 REGULATORY SUBUNIT 4"/>
    <property type="match status" value="1"/>
</dbReference>
<evidence type="ECO:0000256" key="1">
    <source>
        <dbReference type="ARBA" id="ARBA00022737"/>
    </source>
</evidence>
<dbReference type="InterPro" id="IPR011989">
    <property type="entry name" value="ARM-like"/>
</dbReference>
<protein>
    <recommendedName>
        <fullName evidence="4">Phosphatase 2A Regulatory Subunit A helical domain-containing protein</fullName>
    </recommendedName>
</protein>